<dbReference type="InterPro" id="IPR013656">
    <property type="entry name" value="PAS_4"/>
</dbReference>
<accession>A0A2K8Z4W8</accession>
<dbReference type="Pfam" id="PF08448">
    <property type="entry name" value="PAS_4"/>
    <property type="match status" value="2"/>
</dbReference>
<dbReference type="Proteomes" id="UP000232883">
    <property type="component" value="Chromosome"/>
</dbReference>
<dbReference type="CDD" id="cd00130">
    <property type="entry name" value="PAS"/>
    <property type="match status" value="1"/>
</dbReference>
<protein>
    <recommendedName>
        <fullName evidence="1">PAS domain-containing protein</fullName>
    </recommendedName>
</protein>
<feature type="domain" description="PAS" evidence="1">
    <location>
        <begin position="267"/>
        <end position="345"/>
    </location>
</feature>
<evidence type="ECO:0000313" key="2">
    <source>
        <dbReference type="EMBL" id="AUD04900.1"/>
    </source>
</evidence>
<organism evidence="2 3">
    <name type="scientific">Spirosoma pollinicola</name>
    <dbReference type="NCBI Taxonomy" id="2057025"/>
    <lineage>
        <taxon>Bacteria</taxon>
        <taxon>Pseudomonadati</taxon>
        <taxon>Bacteroidota</taxon>
        <taxon>Cytophagia</taxon>
        <taxon>Cytophagales</taxon>
        <taxon>Cytophagaceae</taxon>
        <taxon>Spirosoma</taxon>
    </lineage>
</organism>
<dbReference type="Gene3D" id="3.30.450.20">
    <property type="entry name" value="PAS domain"/>
    <property type="match status" value="3"/>
</dbReference>
<name>A0A2K8Z4W8_9BACT</name>
<dbReference type="OrthoDB" id="9124519at2"/>
<dbReference type="Pfam" id="PF13426">
    <property type="entry name" value="PAS_9"/>
    <property type="match status" value="1"/>
</dbReference>
<dbReference type="InterPro" id="IPR035965">
    <property type="entry name" value="PAS-like_dom_sf"/>
</dbReference>
<dbReference type="InterPro" id="IPR000014">
    <property type="entry name" value="PAS"/>
</dbReference>
<keyword evidence="3" id="KW-1185">Reference proteome</keyword>
<dbReference type="AlphaFoldDB" id="A0A2K8Z4W8"/>
<dbReference type="EMBL" id="CP025096">
    <property type="protein sequence ID" value="AUD04900.1"/>
    <property type="molecule type" value="Genomic_DNA"/>
</dbReference>
<dbReference type="KEGG" id="spir:CWM47_25480"/>
<proteinExistence type="predicted"/>
<reference evidence="2 3" key="1">
    <citation type="submission" date="2017-11" db="EMBL/GenBank/DDBJ databases">
        <title>Taxonomic description and genome sequences of Spirosoma HA7 sp. nov., isolated from pollen microhabitat of Corylus avellana.</title>
        <authorList>
            <person name="Ambika Manirajan B."/>
            <person name="Suarez C."/>
            <person name="Ratering S."/>
            <person name="Geissler-Plaum R."/>
            <person name="Cardinale M."/>
            <person name="Sylvia S."/>
        </authorList>
    </citation>
    <scope>NUCLEOTIDE SEQUENCE [LARGE SCALE GENOMIC DNA]</scope>
    <source>
        <strain evidence="2 3">HA7</strain>
    </source>
</reference>
<dbReference type="SUPFAM" id="SSF55785">
    <property type="entry name" value="PYP-like sensor domain (PAS domain)"/>
    <property type="match status" value="3"/>
</dbReference>
<gene>
    <name evidence="2" type="ORF">CWM47_25480</name>
</gene>
<evidence type="ECO:0000313" key="3">
    <source>
        <dbReference type="Proteomes" id="UP000232883"/>
    </source>
</evidence>
<evidence type="ECO:0000259" key="1">
    <source>
        <dbReference type="SMART" id="SM00091"/>
    </source>
</evidence>
<feature type="domain" description="PAS" evidence="1">
    <location>
        <begin position="145"/>
        <end position="216"/>
    </location>
</feature>
<feature type="domain" description="PAS" evidence="1">
    <location>
        <begin position="12"/>
        <end position="87"/>
    </location>
</feature>
<sequence length="383" mass="42942">MVMNLTNLPSTELLQNVMMASPNGVLVLQAIRAADGRLIDLYMTLINAVAEQELDCPAVEVLGQSFAQFFPHLAEKKLLEHYRQVLDTGHSFQFETHFFRSPQSSPTWLDVSVVQLEKSLLLTYADITDSKIDIDSVPLTDVLQQSFDESVSGISVFEVIRDSNGQISDFELVMINKAGLQMSGFLSKEILGRTIWEMYPATSINGLFDQYVRVYETGKPVSTQNYYPEYDIWREVKIMRAERGIMVSYNDITVLKKAQETVKQQEQLLEDLLEGISVGMAVVQPVRSEKGAAPRIVNFRIMKANAASETVFGQSPRQVVGQLITDAVGHANVSELLNRCAAAVEQQQVFTMSLRSQLDPVMFRVTMTASGDQFILTFTSIFR</sequence>
<dbReference type="SMART" id="SM00091">
    <property type="entry name" value="PAS"/>
    <property type="match status" value="3"/>
</dbReference>